<dbReference type="Proteomes" id="UP001174909">
    <property type="component" value="Unassembled WGS sequence"/>
</dbReference>
<dbReference type="GO" id="GO:0006508">
    <property type="term" value="P:proteolysis"/>
    <property type="evidence" value="ECO:0007669"/>
    <property type="project" value="InterPro"/>
</dbReference>
<dbReference type="GO" id="GO:0140664">
    <property type="term" value="F:ATP-dependent DNA damage sensor activity"/>
    <property type="evidence" value="ECO:0007669"/>
    <property type="project" value="InterPro"/>
</dbReference>
<feature type="region of interest" description="Disordered" evidence="9">
    <location>
        <begin position="447"/>
        <end position="472"/>
    </location>
</feature>
<dbReference type="PANTHER" id="PTHR32472">
    <property type="entry name" value="DNA REPAIR PROTEIN RADA"/>
    <property type="match status" value="1"/>
</dbReference>
<name>A0AA35XDU7_GEOBA</name>
<dbReference type="InterPro" id="IPR020568">
    <property type="entry name" value="Ribosomal_Su5_D2-typ_SF"/>
</dbReference>
<evidence type="ECO:0000259" key="10">
    <source>
        <dbReference type="PROSITE" id="PS50162"/>
    </source>
</evidence>
<dbReference type="NCBIfam" id="TIGR00416">
    <property type="entry name" value="sms"/>
    <property type="match status" value="1"/>
</dbReference>
<dbReference type="AlphaFoldDB" id="A0AA35XDU7"/>
<organism evidence="11 12">
    <name type="scientific">Geodia barretti</name>
    <name type="common">Barrett's horny sponge</name>
    <dbReference type="NCBI Taxonomy" id="519541"/>
    <lineage>
        <taxon>Eukaryota</taxon>
        <taxon>Metazoa</taxon>
        <taxon>Porifera</taxon>
        <taxon>Demospongiae</taxon>
        <taxon>Heteroscleromorpha</taxon>
        <taxon>Tetractinellida</taxon>
        <taxon>Astrophorina</taxon>
        <taxon>Geodiidae</taxon>
        <taxon>Geodia</taxon>
    </lineage>
</organism>
<dbReference type="Pfam" id="PF13481">
    <property type="entry name" value="AAA_25"/>
    <property type="match status" value="1"/>
</dbReference>
<dbReference type="InterPro" id="IPR014721">
    <property type="entry name" value="Ribsml_uS5_D2-typ_fold_subgr"/>
</dbReference>
<keyword evidence="12" id="KW-1185">Reference proteome</keyword>
<keyword evidence="4" id="KW-0378">Hydrolase</keyword>
<evidence type="ECO:0000256" key="5">
    <source>
        <dbReference type="ARBA" id="ARBA00022840"/>
    </source>
</evidence>
<keyword evidence="6" id="KW-0346">Stress response</keyword>
<dbReference type="GO" id="GO:0046872">
    <property type="term" value="F:metal ion binding"/>
    <property type="evidence" value="ECO:0007669"/>
    <property type="project" value="UniProtKB-KW"/>
</dbReference>
<evidence type="ECO:0000256" key="6">
    <source>
        <dbReference type="ARBA" id="ARBA00023016"/>
    </source>
</evidence>
<accession>A0AA35XDU7</accession>
<keyword evidence="1" id="KW-0479">Metal-binding</keyword>
<comment type="caution">
    <text evidence="11">The sequence shown here is derived from an EMBL/GenBank/DDBJ whole genome shotgun (WGS) entry which is preliminary data.</text>
</comment>
<dbReference type="GO" id="GO:0005524">
    <property type="term" value="F:ATP binding"/>
    <property type="evidence" value="ECO:0007669"/>
    <property type="project" value="UniProtKB-KW"/>
</dbReference>
<evidence type="ECO:0000256" key="7">
    <source>
        <dbReference type="ARBA" id="ARBA00023125"/>
    </source>
</evidence>
<dbReference type="SMART" id="SM00382">
    <property type="entry name" value="AAA"/>
    <property type="match status" value="1"/>
</dbReference>
<dbReference type="SUPFAM" id="SSF54211">
    <property type="entry name" value="Ribosomal protein S5 domain 2-like"/>
    <property type="match status" value="1"/>
</dbReference>
<evidence type="ECO:0000256" key="8">
    <source>
        <dbReference type="ARBA" id="ARBA00023204"/>
    </source>
</evidence>
<evidence type="ECO:0000313" key="11">
    <source>
        <dbReference type="EMBL" id="CAI8048746.1"/>
    </source>
</evidence>
<keyword evidence="2" id="KW-0547">Nucleotide-binding</keyword>
<dbReference type="HAMAP" id="MF_01498">
    <property type="entry name" value="RadA_bact"/>
    <property type="match status" value="1"/>
</dbReference>
<keyword evidence="8" id="KW-0234">DNA repair</keyword>
<dbReference type="Gene3D" id="3.30.230.10">
    <property type="match status" value="1"/>
</dbReference>
<dbReference type="InterPro" id="IPR008269">
    <property type="entry name" value="Lon_proteolytic"/>
</dbReference>
<dbReference type="CDD" id="cd01121">
    <property type="entry name" value="RadA_SMS_N"/>
    <property type="match status" value="1"/>
</dbReference>
<dbReference type="GO" id="GO:0004176">
    <property type="term" value="F:ATP-dependent peptidase activity"/>
    <property type="evidence" value="ECO:0007669"/>
    <property type="project" value="InterPro"/>
</dbReference>
<gene>
    <name evidence="11" type="ORF">GBAR_LOCUS26870</name>
</gene>
<evidence type="ECO:0000256" key="1">
    <source>
        <dbReference type="ARBA" id="ARBA00022723"/>
    </source>
</evidence>
<keyword evidence="5" id="KW-0067">ATP-binding</keyword>
<dbReference type="GO" id="GO:0003684">
    <property type="term" value="F:damaged DNA binding"/>
    <property type="evidence" value="ECO:0007669"/>
    <property type="project" value="InterPro"/>
</dbReference>
<dbReference type="InterPro" id="IPR020588">
    <property type="entry name" value="RecA_ATP-bd"/>
</dbReference>
<protein>
    <submittedName>
        <fullName evidence="11">DNA repair protein RadA</fullName>
    </submittedName>
</protein>
<dbReference type="PRINTS" id="PR01874">
    <property type="entry name" value="DNAREPAIRADA"/>
</dbReference>
<dbReference type="InterPro" id="IPR004504">
    <property type="entry name" value="DNA_repair_RadA"/>
</dbReference>
<reference evidence="11" key="1">
    <citation type="submission" date="2023-03" db="EMBL/GenBank/DDBJ databases">
        <authorList>
            <person name="Steffen K."/>
            <person name="Cardenas P."/>
        </authorList>
    </citation>
    <scope>NUCLEOTIDE SEQUENCE</scope>
</reference>
<feature type="domain" description="RecA family profile 1" evidence="10">
    <location>
        <begin position="60"/>
        <end position="209"/>
    </location>
</feature>
<dbReference type="GO" id="GO:0004252">
    <property type="term" value="F:serine-type endopeptidase activity"/>
    <property type="evidence" value="ECO:0007669"/>
    <property type="project" value="InterPro"/>
</dbReference>
<keyword evidence="3" id="KW-0227">DNA damage</keyword>
<dbReference type="PROSITE" id="PS50162">
    <property type="entry name" value="RECA_2"/>
    <property type="match status" value="1"/>
</dbReference>
<dbReference type="PANTHER" id="PTHR32472:SF10">
    <property type="entry name" value="DNA REPAIR PROTEIN RADA-LIKE PROTEIN"/>
    <property type="match status" value="1"/>
</dbReference>
<dbReference type="GO" id="GO:0005829">
    <property type="term" value="C:cytosol"/>
    <property type="evidence" value="ECO:0007669"/>
    <property type="project" value="TreeGrafter"/>
</dbReference>
<proteinExistence type="inferred from homology"/>
<dbReference type="InterPro" id="IPR027417">
    <property type="entry name" value="P-loop_NTPase"/>
</dbReference>
<dbReference type="Pfam" id="PF05362">
    <property type="entry name" value="Lon_C"/>
    <property type="match status" value="1"/>
</dbReference>
<evidence type="ECO:0000256" key="9">
    <source>
        <dbReference type="SAM" id="MobiDB-lite"/>
    </source>
</evidence>
<evidence type="ECO:0000256" key="4">
    <source>
        <dbReference type="ARBA" id="ARBA00022801"/>
    </source>
</evidence>
<dbReference type="GO" id="GO:0000725">
    <property type="term" value="P:recombinational repair"/>
    <property type="evidence" value="ECO:0007669"/>
    <property type="project" value="TreeGrafter"/>
</dbReference>
<keyword evidence="7" id="KW-0238">DNA-binding</keyword>
<dbReference type="SUPFAM" id="SSF52540">
    <property type="entry name" value="P-loop containing nucleoside triphosphate hydrolases"/>
    <property type="match status" value="1"/>
</dbReference>
<evidence type="ECO:0000256" key="3">
    <source>
        <dbReference type="ARBA" id="ARBA00022763"/>
    </source>
</evidence>
<dbReference type="Gene3D" id="3.40.50.300">
    <property type="entry name" value="P-loop containing nucleotide triphosphate hydrolases"/>
    <property type="match status" value="1"/>
</dbReference>
<dbReference type="EMBL" id="CASHTH010003747">
    <property type="protein sequence ID" value="CAI8048746.1"/>
    <property type="molecule type" value="Genomic_DNA"/>
</dbReference>
<evidence type="ECO:0000256" key="2">
    <source>
        <dbReference type="ARBA" id="ARBA00022741"/>
    </source>
</evidence>
<dbReference type="InterPro" id="IPR003593">
    <property type="entry name" value="AAA+_ATPase"/>
</dbReference>
<feature type="region of interest" description="Disordered" evidence="9">
    <location>
        <begin position="36"/>
        <end position="58"/>
    </location>
</feature>
<evidence type="ECO:0000313" key="12">
    <source>
        <dbReference type="Proteomes" id="UP001174909"/>
    </source>
</evidence>
<dbReference type="FunFam" id="3.40.50.300:FF:000050">
    <property type="entry name" value="DNA repair protein RadA"/>
    <property type="match status" value="1"/>
</dbReference>
<sequence>MCRECGYESTRWLGFCPAPSCGSSLPLQEIEVASGTSSRPSWLPSSGEPPQELSRLSPEDRRRIELPSEEFNRVLGGGIVPGSVALLAGEPGVGKSTLLLQLARYLSESGRQVAYLSGEESPHQIKLRSERLGFAGDRVFLITETDVDAALLRLEECQPFLAIVDSIQTLYTQDAPSGPGSVAQVRECGLKLLQWAKHRNVPVFLAGHMTKDGSLAGPRVLEHMVDLVMYLEGQDISSYRVLRSGKNRFGSTTEIGVFEMTGQGLVEVPDPSRALLAQRYELGVGAALVPALEGSRPLMMEIQALTSPAFAPVPRRVANGVDYNRLLMLAAVASRRSGLELAGQDIIVNVAGGFRVNEPAADLGVILALASSLYNQPLDPQLVAIGEVGLSGELRTVPQVERRVVESARLGLSRCILPETARGDLRNIPEIEPVFVKTVRQALRAALGSGRSGPNPEEYSFKDMETDELDLS</sequence>